<comment type="caution">
    <text evidence="1">The sequence shown here is derived from an EMBL/GenBank/DDBJ whole genome shotgun (WGS) entry which is preliminary data.</text>
</comment>
<dbReference type="RefSeq" id="WP_230003129.1">
    <property type="nucleotide sequence ID" value="NZ_CP087134.1"/>
</dbReference>
<name>A0ABU4RCG0_9FLAO</name>
<evidence type="ECO:0000313" key="1">
    <source>
        <dbReference type="EMBL" id="MDX6189956.1"/>
    </source>
</evidence>
<reference evidence="1 2" key="1">
    <citation type="submission" date="2023-11" db="EMBL/GenBank/DDBJ databases">
        <title>Unpublished Manusciprt.</title>
        <authorList>
            <person name="Saticioglu I.B."/>
            <person name="Ay H."/>
            <person name="Ajmi N."/>
            <person name="Altun S."/>
            <person name="Duman M."/>
        </authorList>
    </citation>
    <scope>NUCLEOTIDE SEQUENCE [LARGE SCALE GENOMIC DNA]</scope>
    <source>
        <strain evidence="1 2">Fl-318</strain>
    </source>
</reference>
<dbReference type="EMBL" id="JAWXVI010000006">
    <property type="protein sequence ID" value="MDX6189956.1"/>
    <property type="molecule type" value="Genomic_DNA"/>
</dbReference>
<keyword evidence="2" id="KW-1185">Reference proteome</keyword>
<protein>
    <recommendedName>
        <fullName evidence="3">Immunity protein 35 domain-containing protein</fullName>
    </recommendedName>
</protein>
<sequence>MEFEIDKDLVQKIINEEISPNYVINNIIDTEKYIFIGYKHRYYDRDDDRATLVGVGDVIYDKEKSEYKLLGSGDYITGDYLDYLQNETEEEEEIEIKSLDQIITRIKERQYVNRDDYHIFLDSIKKEHSEFKKGITMDRNLNLSEHFLFESENNIIQNKIIAFWKLFGYPYHPRNNNQIILCRTEKSCC</sequence>
<accession>A0ABU4RCG0</accession>
<gene>
    <name evidence="1" type="ORF">SGQ83_11400</name>
</gene>
<evidence type="ECO:0008006" key="3">
    <source>
        <dbReference type="Google" id="ProtNLM"/>
    </source>
</evidence>
<organism evidence="1 2">
    <name type="scientific">Flavobacterium cupriresistens</name>
    <dbReference type="NCBI Taxonomy" id="2893885"/>
    <lineage>
        <taxon>Bacteria</taxon>
        <taxon>Pseudomonadati</taxon>
        <taxon>Bacteroidota</taxon>
        <taxon>Flavobacteriia</taxon>
        <taxon>Flavobacteriales</taxon>
        <taxon>Flavobacteriaceae</taxon>
        <taxon>Flavobacterium</taxon>
    </lineage>
</organism>
<proteinExistence type="predicted"/>
<dbReference type="Proteomes" id="UP001273350">
    <property type="component" value="Unassembled WGS sequence"/>
</dbReference>
<evidence type="ECO:0000313" key="2">
    <source>
        <dbReference type="Proteomes" id="UP001273350"/>
    </source>
</evidence>